<feature type="transmembrane region" description="Helical" evidence="1">
    <location>
        <begin position="55"/>
        <end position="78"/>
    </location>
</feature>
<name>A0A1F7I675_9BACT</name>
<reference evidence="2 3" key="1">
    <citation type="journal article" date="2016" name="Nat. Commun.">
        <title>Thousands of microbial genomes shed light on interconnected biogeochemical processes in an aquifer system.</title>
        <authorList>
            <person name="Anantharaman K."/>
            <person name="Brown C.T."/>
            <person name="Hug L.A."/>
            <person name="Sharon I."/>
            <person name="Castelle C.J."/>
            <person name="Probst A.J."/>
            <person name="Thomas B.C."/>
            <person name="Singh A."/>
            <person name="Wilkins M.J."/>
            <person name="Karaoz U."/>
            <person name="Brodie E.L."/>
            <person name="Williams K.H."/>
            <person name="Hubbard S.S."/>
            <person name="Banfield J.F."/>
        </authorList>
    </citation>
    <scope>NUCLEOTIDE SEQUENCE [LARGE SCALE GENOMIC DNA]</scope>
</reference>
<keyword evidence="1" id="KW-1133">Transmembrane helix</keyword>
<feature type="transmembrane region" description="Helical" evidence="1">
    <location>
        <begin position="12"/>
        <end position="35"/>
    </location>
</feature>
<gene>
    <name evidence="2" type="ORF">A3F32_02680</name>
</gene>
<keyword evidence="1" id="KW-0812">Transmembrane</keyword>
<keyword evidence="1" id="KW-0472">Membrane</keyword>
<organism evidence="2 3">
    <name type="scientific">Candidatus Roizmanbacteria bacterium RIFCSPHIGHO2_12_FULL_42_10</name>
    <dbReference type="NCBI Taxonomy" id="1802053"/>
    <lineage>
        <taxon>Bacteria</taxon>
        <taxon>Candidatus Roizmaniibacteriota</taxon>
    </lineage>
</organism>
<evidence type="ECO:0000313" key="2">
    <source>
        <dbReference type="EMBL" id="OGK38864.1"/>
    </source>
</evidence>
<sequence length="82" mass="9423">MKKWLISRKRLLVFFLIFEFYVLLGYITGLSIILFAPAYLLTLSICCGDYPSPEILFASIQLNAFAYAICINIFINFLSKKS</sequence>
<dbReference type="EMBL" id="MGAD01000004">
    <property type="protein sequence ID" value="OGK38864.1"/>
    <property type="molecule type" value="Genomic_DNA"/>
</dbReference>
<comment type="caution">
    <text evidence="2">The sequence shown here is derived from an EMBL/GenBank/DDBJ whole genome shotgun (WGS) entry which is preliminary data.</text>
</comment>
<accession>A0A1F7I675</accession>
<protein>
    <submittedName>
        <fullName evidence="2">Uncharacterized protein</fullName>
    </submittedName>
</protein>
<evidence type="ECO:0000313" key="3">
    <source>
        <dbReference type="Proteomes" id="UP000178076"/>
    </source>
</evidence>
<dbReference type="Proteomes" id="UP000178076">
    <property type="component" value="Unassembled WGS sequence"/>
</dbReference>
<evidence type="ECO:0000256" key="1">
    <source>
        <dbReference type="SAM" id="Phobius"/>
    </source>
</evidence>
<proteinExistence type="predicted"/>
<dbReference type="AlphaFoldDB" id="A0A1F7I675"/>